<dbReference type="Proteomes" id="UP001055811">
    <property type="component" value="Linkage Group LG09"/>
</dbReference>
<reference evidence="2" key="1">
    <citation type="journal article" date="2022" name="Mol. Ecol. Resour.">
        <title>The genomes of chicory, endive, great burdock and yacon provide insights into Asteraceae palaeo-polyploidization history and plant inulin production.</title>
        <authorList>
            <person name="Fan W."/>
            <person name="Wang S."/>
            <person name="Wang H."/>
            <person name="Wang A."/>
            <person name="Jiang F."/>
            <person name="Liu H."/>
            <person name="Zhao H."/>
            <person name="Xu D."/>
            <person name="Zhang Y."/>
        </authorList>
    </citation>
    <scope>NUCLEOTIDE SEQUENCE [LARGE SCALE GENOMIC DNA]</scope>
    <source>
        <strain evidence="2">cv. Punajuju</strain>
    </source>
</reference>
<keyword evidence="2" id="KW-1185">Reference proteome</keyword>
<gene>
    <name evidence="1" type="ORF">L2E82_49133</name>
</gene>
<proteinExistence type="predicted"/>
<organism evidence="1 2">
    <name type="scientific">Cichorium intybus</name>
    <name type="common">Chicory</name>
    <dbReference type="NCBI Taxonomy" id="13427"/>
    <lineage>
        <taxon>Eukaryota</taxon>
        <taxon>Viridiplantae</taxon>
        <taxon>Streptophyta</taxon>
        <taxon>Embryophyta</taxon>
        <taxon>Tracheophyta</taxon>
        <taxon>Spermatophyta</taxon>
        <taxon>Magnoliopsida</taxon>
        <taxon>eudicotyledons</taxon>
        <taxon>Gunneridae</taxon>
        <taxon>Pentapetalae</taxon>
        <taxon>asterids</taxon>
        <taxon>campanulids</taxon>
        <taxon>Asterales</taxon>
        <taxon>Asteraceae</taxon>
        <taxon>Cichorioideae</taxon>
        <taxon>Cichorieae</taxon>
        <taxon>Cichoriinae</taxon>
        <taxon>Cichorium</taxon>
    </lineage>
</organism>
<accession>A0ACB8YZL6</accession>
<comment type="caution">
    <text evidence="1">The sequence shown here is derived from an EMBL/GenBank/DDBJ whole genome shotgun (WGS) entry which is preliminary data.</text>
</comment>
<evidence type="ECO:0000313" key="2">
    <source>
        <dbReference type="Proteomes" id="UP001055811"/>
    </source>
</evidence>
<evidence type="ECO:0000313" key="1">
    <source>
        <dbReference type="EMBL" id="KAI3690920.1"/>
    </source>
</evidence>
<protein>
    <submittedName>
        <fullName evidence="1">Uncharacterized protein</fullName>
    </submittedName>
</protein>
<name>A0ACB8YZL6_CICIN</name>
<dbReference type="EMBL" id="CM042017">
    <property type="protein sequence ID" value="KAI3690920.1"/>
    <property type="molecule type" value="Genomic_DNA"/>
</dbReference>
<sequence>MQKDQADALVRLQDSLDQLEKIRECPPPEASDFYTHDNVWEPASPEHVMEGHAPWESQETTERVENVVEEEVVGDNATSDLTTFDVFENVNNVELVMSESIPSPDNLVDEDVEEEAVSGSTDPSPTIPENFEKFEHFESKERVMGDLIPPPDKTSRSLLVPIHLLDEDQDDDDDEVVFENNKHDVFATHHPLMNGKLDTKTASCRRHALCGKMRRKTITGSGTGVLKVKPVILKRHRGKDRAWRFKATSKHLRELIRKRQPGNDTRTDKPFDPGKLEYGINEWMVVTGNQRSKMAYDPP</sequence>
<reference evidence="1 2" key="2">
    <citation type="journal article" date="2022" name="Mol. Ecol. Resour.">
        <title>The genomes of chicory, endive, great burdock and yacon provide insights into Asteraceae paleo-polyploidization history and plant inulin production.</title>
        <authorList>
            <person name="Fan W."/>
            <person name="Wang S."/>
            <person name="Wang H."/>
            <person name="Wang A."/>
            <person name="Jiang F."/>
            <person name="Liu H."/>
            <person name="Zhao H."/>
            <person name="Xu D."/>
            <person name="Zhang Y."/>
        </authorList>
    </citation>
    <scope>NUCLEOTIDE SEQUENCE [LARGE SCALE GENOMIC DNA]</scope>
    <source>
        <strain evidence="2">cv. Punajuju</strain>
        <tissue evidence="1">Leaves</tissue>
    </source>
</reference>